<comment type="caution">
    <text evidence="6">The sequence shown here is derived from an EMBL/GenBank/DDBJ whole genome shotgun (WGS) entry which is preliminary data.</text>
</comment>
<feature type="repeat" description="WD" evidence="3">
    <location>
        <begin position="829"/>
        <end position="870"/>
    </location>
</feature>
<dbReference type="PROSITE" id="PS50294">
    <property type="entry name" value="WD_REPEATS_REGION"/>
    <property type="match status" value="4"/>
</dbReference>
<dbReference type="PROSITE" id="PS00678">
    <property type="entry name" value="WD_REPEATS_1"/>
    <property type="match status" value="2"/>
</dbReference>
<evidence type="ECO:0000256" key="3">
    <source>
        <dbReference type="PROSITE-ProRule" id="PRU00221"/>
    </source>
</evidence>
<dbReference type="InterPro" id="IPR011047">
    <property type="entry name" value="Quinoprotein_ADH-like_sf"/>
</dbReference>
<organism evidence="6 7">
    <name type="scientific">Streptomyces blastmyceticus</name>
    <dbReference type="NCBI Taxonomy" id="68180"/>
    <lineage>
        <taxon>Bacteria</taxon>
        <taxon>Bacillati</taxon>
        <taxon>Actinomycetota</taxon>
        <taxon>Actinomycetes</taxon>
        <taxon>Kitasatosporales</taxon>
        <taxon>Streptomycetaceae</taxon>
        <taxon>Streptomyces</taxon>
    </lineage>
</organism>
<sequence>MTPPPDEVFLPLSGPGVRVVLAGTGRHRPGSELPDIAQVERSLRDLREALVRHCGVPDGGPNLTTVLDPADPVLLGEAITTAAEQATEVFLLHYVGHGVISPGGELHLATRATDSLSTGLSYKALPYSAVRDAVSRCRAPMVAILLDCCFSGRERGSFAPATAGALELAAIHGTHLLASAAREERSLALPGQPHTAFTGALVELLNQGDPTGPRQLTLDHAYRYLGRVLPERSAPRPHRHFADRGGEMVLAVNPAAPATPPPPSVPLGEAPQATCPYPGLRHFGSDDAGFFFGRAGMTAQLLEHVVGRLAAPGMVALLGASGSGKSSLLRAGLLPALSRGEERTRGWPRLLITPGKHPLEALTGTLRRAAQAAATGEERLGPVDAALLLREADGPTAGRRILLVVDQFEEVFTECAEESERRAFLDTLDELTRPRPDGGEPVAIVVLGVRADFYPHLLRYGLLTDARRIAQLPVRPMEDADLRAAVEGPARTIGLPLEDGLLDLLLHDLSAGATEQETDAPEAGQGARQAEGPTERAGALPFLSYALQATWQLTDGRALTLSAYRATGGIWGAVRQRADQALAQLDPGAQEAARTVLLRMIRLGEGTQDTHHPVDLTELRREESAPDGEAVDRAVDALVRARIVTVDQEQARISHEALLRGWPALRQWIREGREELLARQRLHDDATAWTRDGDRDRLYDGERLRNALRLTGRRPGAQQETAVGRFLNDSQVQSRRNTRRRQLRRTVLILLTVASLLLGGLALVNADHARGAAREAQSRALSAQSGESASRGDGRLADAQAISAWQVSHTLEARSAVLTAQTYGYGGTLAGHDAAISEVAVSPDGRTIATGQGNGTVRIFDAATHRMLWQVPQSSGTLLGLAFSRDDTLLTASYDQQGDTGGTRAWNVRTREGAGTLTGAAGRLTVSPDKDWFVVAAPTAAQLFTSDGRRAAVFELPADTADRAGLSAVAISPDGRTLAGVGHAASGLSLWDLATAEQAFLATGRTQAGRLRDRLPLSGATGQENTVAFDRQGDRIAVGGSDGSVHVWNTADWRQSCGPRSINDAMVNQLAFSPDGSLLAAATAVGISTLWTDTCRNTGGPQFPGYSQVTTLAFSPDGRFLVSGMWEPHTVNIWRTAPKYFVGNTGSNWLAYRPDGRAIAVAGNMDARGRGGDGLRVMDPASAGGFRQLDAGATTLATAYSPDGSLLAGGDADHAVRLWDASSGRLRTTLTATGPAGGDGRQVWSVAFSPDGRTLAAVLCHYYQRPGEPVIFDYLVLWDTATGAQRAAWQLDNSSPATKVAFAGRGGPLVVSGTGGNSHKVELRDADDGRFLSVLTEGDRGVTALAIAPDGRTAALGPHDGAVRLWDLTTRRPIGGPTLGHTDSVWRMAFSPDGRTLATVAGTNDALRLWDVDTGRALAVVKPDLGVLGGLAFAPDGRHLAVSGGAGAVAVLDIAPDRVVATLCQALRGASSTTDSVTPSPRC</sequence>
<dbReference type="Pfam" id="PF00400">
    <property type="entry name" value="WD40"/>
    <property type="match status" value="6"/>
</dbReference>
<protein>
    <recommendedName>
        <fullName evidence="5">Novel STAND NTPase 1 domain-containing protein</fullName>
    </recommendedName>
</protein>
<feature type="repeat" description="WD" evidence="3">
    <location>
        <begin position="1199"/>
        <end position="1229"/>
    </location>
</feature>
<dbReference type="SMART" id="SM00320">
    <property type="entry name" value="WD40"/>
    <property type="match status" value="11"/>
</dbReference>
<dbReference type="EMBL" id="BAAABW010000015">
    <property type="protein sequence ID" value="GAA0348536.1"/>
    <property type="molecule type" value="Genomic_DNA"/>
</dbReference>
<dbReference type="InterPro" id="IPR050349">
    <property type="entry name" value="WD_LIS1/nudF_dynein_reg"/>
</dbReference>
<dbReference type="NCBIfam" id="NF047832">
    <property type="entry name" value="caspase_w_EACC1"/>
    <property type="match status" value="1"/>
</dbReference>
<feature type="repeat" description="WD" evidence="3">
    <location>
        <begin position="1378"/>
        <end position="1420"/>
    </location>
</feature>
<dbReference type="RefSeq" id="WP_344117988.1">
    <property type="nucleotide sequence ID" value="NZ_BAAABW010000015.1"/>
</dbReference>
<evidence type="ECO:0000256" key="2">
    <source>
        <dbReference type="ARBA" id="ARBA00022737"/>
    </source>
</evidence>
<gene>
    <name evidence="6" type="ORF">GCM10010319_26470</name>
</gene>
<dbReference type="SUPFAM" id="SSF52540">
    <property type="entry name" value="P-loop containing nucleoside triphosphate hydrolases"/>
    <property type="match status" value="1"/>
</dbReference>
<feature type="domain" description="Novel STAND NTPase 1" evidence="5">
    <location>
        <begin position="276"/>
        <end position="695"/>
    </location>
</feature>
<dbReference type="CDD" id="cd00200">
    <property type="entry name" value="WD40"/>
    <property type="match status" value="1"/>
</dbReference>
<evidence type="ECO:0000313" key="7">
    <source>
        <dbReference type="Proteomes" id="UP001500063"/>
    </source>
</evidence>
<dbReference type="InterPro" id="IPR019775">
    <property type="entry name" value="WD40_repeat_CS"/>
</dbReference>
<evidence type="ECO:0000259" key="5">
    <source>
        <dbReference type="Pfam" id="PF20703"/>
    </source>
</evidence>
<dbReference type="Gene3D" id="2.130.10.10">
    <property type="entry name" value="YVTN repeat-like/Quinoprotein amine dehydrogenase"/>
    <property type="match status" value="4"/>
</dbReference>
<evidence type="ECO:0000313" key="6">
    <source>
        <dbReference type="EMBL" id="GAA0348536.1"/>
    </source>
</evidence>
<name>A0ABP3GPK5_9ACTN</name>
<keyword evidence="7" id="KW-1185">Reference proteome</keyword>
<reference evidence="7" key="1">
    <citation type="journal article" date="2019" name="Int. J. Syst. Evol. Microbiol.">
        <title>The Global Catalogue of Microorganisms (GCM) 10K type strain sequencing project: providing services to taxonomists for standard genome sequencing and annotation.</title>
        <authorList>
            <consortium name="The Broad Institute Genomics Platform"/>
            <consortium name="The Broad Institute Genome Sequencing Center for Infectious Disease"/>
            <person name="Wu L."/>
            <person name="Ma J."/>
        </authorList>
    </citation>
    <scope>NUCLEOTIDE SEQUENCE [LARGE SCALE GENOMIC DNA]</scope>
    <source>
        <strain evidence="7">JCM 4565</strain>
    </source>
</reference>
<feature type="repeat" description="WD" evidence="3">
    <location>
        <begin position="1017"/>
        <end position="1049"/>
    </location>
</feature>
<proteinExistence type="predicted"/>
<dbReference type="PANTHER" id="PTHR44129">
    <property type="entry name" value="WD REPEAT-CONTAINING PROTEIN POP1"/>
    <property type="match status" value="1"/>
</dbReference>
<accession>A0ABP3GPK5</accession>
<dbReference type="Pfam" id="PF20703">
    <property type="entry name" value="nSTAND1"/>
    <property type="match status" value="1"/>
</dbReference>
<dbReference type="PROSITE" id="PS50082">
    <property type="entry name" value="WD_REPEATS_2"/>
    <property type="match status" value="5"/>
</dbReference>
<keyword evidence="1 3" id="KW-0853">WD repeat</keyword>
<keyword evidence="2" id="KW-0677">Repeat</keyword>
<dbReference type="InterPro" id="IPR027417">
    <property type="entry name" value="P-loop_NTPase"/>
</dbReference>
<evidence type="ECO:0000256" key="4">
    <source>
        <dbReference type="SAM" id="MobiDB-lite"/>
    </source>
</evidence>
<feature type="repeat" description="WD" evidence="3">
    <location>
        <begin position="1335"/>
        <end position="1376"/>
    </location>
</feature>
<dbReference type="InterPro" id="IPR049052">
    <property type="entry name" value="nSTAND1"/>
</dbReference>
<dbReference type="InterPro" id="IPR001680">
    <property type="entry name" value="WD40_rpt"/>
</dbReference>
<evidence type="ECO:0000256" key="1">
    <source>
        <dbReference type="ARBA" id="ARBA00022574"/>
    </source>
</evidence>
<dbReference type="SUPFAM" id="SSF50998">
    <property type="entry name" value="Quinoprotein alcohol dehydrogenase-like"/>
    <property type="match status" value="2"/>
</dbReference>
<dbReference type="InterPro" id="IPR015943">
    <property type="entry name" value="WD40/YVTN_repeat-like_dom_sf"/>
</dbReference>
<feature type="region of interest" description="Disordered" evidence="4">
    <location>
        <begin position="514"/>
        <end position="534"/>
    </location>
</feature>
<dbReference type="Proteomes" id="UP001500063">
    <property type="component" value="Unassembled WGS sequence"/>
</dbReference>
<dbReference type="Gene3D" id="3.40.50.1460">
    <property type="match status" value="1"/>
</dbReference>